<comment type="similarity">
    <text evidence="2">Belongs to the SRP receptor beta subunit family.</text>
</comment>
<evidence type="ECO:0000256" key="8">
    <source>
        <dbReference type="ARBA" id="ARBA00023134"/>
    </source>
</evidence>
<dbReference type="PANTHER" id="PTHR45909">
    <property type="entry name" value="ADP-RIBOSYLATION FACTOR-RELATED PROTEIN 1"/>
    <property type="match status" value="1"/>
</dbReference>
<evidence type="ECO:0000256" key="10">
    <source>
        <dbReference type="ARBA" id="ARBA00023170"/>
    </source>
</evidence>
<dbReference type="Pfam" id="PF09439">
    <property type="entry name" value="SRPRB"/>
    <property type="match status" value="1"/>
</dbReference>
<accession>A0A815CB05</accession>
<evidence type="ECO:0000256" key="2">
    <source>
        <dbReference type="ARBA" id="ARBA00005619"/>
    </source>
</evidence>
<evidence type="ECO:0000256" key="11">
    <source>
        <dbReference type="SAM" id="Phobius"/>
    </source>
</evidence>
<evidence type="ECO:0000256" key="3">
    <source>
        <dbReference type="ARBA" id="ARBA00020256"/>
    </source>
</evidence>
<dbReference type="GO" id="GO:0005794">
    <property type="term" value="C:Golgi apparatus"/>
    <property type="evidence" value="ECO:0007669"/>
    <property type="project" value="TreeGrafter"/>
</dbReference>
<comment type="subcellular location">
    <subcellularLocation>
        <location evidence="1">Endoplasmic reticulum membrane</location>
        <topology evidence="1">Single-pass membrane protein</topology>
    </subcellularLocation>
</comment>
<feature type="transmembrane region" description="Helical" evidence="11">
    <location>
        <begin position="24"/>
        <end position="46"/>
    </location>
</feature>
<dbReference type="InterPro" id="IPR019009">
    <property type="entry name" value="SRP_receptor_beta_su"/>
</dbReference>
<dbReference type="AlphaFoldDB" id="A0A815CB05"/>
<evidence type="ECO:0000313" key="12">
    <source>
        <dbReference type="EMBL" id="CAF1280437.1"/>
    </source>
</evidence>
<organism evidence="12 13">
    <name type="scientific">Adineta ricciae</name>
    <name type="common">Rotifer</name>
    <dbReference type="NCBI Taxonomy" id="249248"/>
    <lineage>
        <taxon>Eukaryota</taxon>
        <taxon>Metazoa</taxon>
        <taxon>Spiralia</taxon>
        <taxon>Gnathifera</taxon>
        <taxon>Rotifera</taxon>
        <taxon>Eurotatoria</taxon>
        <taxon>Bdelloidea</taxon>
        <taxon>Adinetida</taxon>
        <taxon>Adinetidae</taxon>
        <taxon>Adineta</taxon>
    </lineage>
</organism>
<dbReference type="Gene3D" id="3.40.50.300">
    <property type="entry name" value="P-loop containing nucleotide triphosphate hydrolases"/>
    <property type="match status" value="1"/>
</dbReference>
<dbReference type="InterPro" id="IPR024156">
    <property type="entry name" value="Small_GTPase_ARF"/>
</dbReference>
<evidence type="ECO:0000256" key="1">
    <source>
        <dbReference type="ARBA" id="ARBA00004389"/>
    </source>
</evidence>
<dbReference type="Proteomes" id="UP000663828">
    <property type="component" value="Unassembled WGS sequence"/>
</dbReference>
<keyword evidence="4 11" id="KW-0812">Transmembrane</keyword>
<dbReference type="EMBL" id="CAJNOR010002339">
    <property type="protein sequence ID" value="CAF1280437.1"/>
    <property type="molecule type" value="Genomic_DNA"/>
</dbReference>
<evidence type="ECO:0000313" key="13">
    <source>
        <dbReference type="Proteomes" id="UP000663828"/>
    </source>
</evidence>
<keyword evidence="6" id="KW-0256">Endoplasmic reticulum</keyword>
<dbReference type="GO" id="GO:0043001">
    <property type="term" value="P:Golgi to plasma membrane protein transport"/>
    <property type="evidence" value="ECO:0007669"/>
    <property type="project" value="TreeGrafter"/>
</dbReference>
<evidence type="ECO:0000256" key="4">
    <source>
        <dbReference type="ARBA" id="ARBA00022692"/>
    </source>
</evidence>
<dbReference type="GO" id="GO:0006886">
    <property type="term" value="P:intracellular protein transport"/>
    <property type="evidence" value="ECO:0007669"/>
    <property type="project" value="TreeGrafter"/>
</dbReference>
<name>A0A815CB05_ADIRI</name>
<keyword evidence="9 11" id="KW-0472">Membrane</keyword>
<keyword evidence="5" id="KW-0547">Nucleotide-binding</keyword>
<gene>
    <name evidence="12" type="ORF">XAT740_LOCUS27786</name>
</gene>
<keyword evidence="7 11" id="KW-1133">Transmembrane helix</keyword>
<sequence>MNTHQPTSFDEHINKPLIDPVSQAFRRTIILSILTLLLTIIVLWWIRRRQQRFAHHGKCLLLCGIANSGKTLLFNRLTSNLEKRPFYAMSVNHGTMTLDYLSSDRPIEKVHVIEIPSNTRHYQYDFLVYKTSAKAIIFVIDSTTIEKDLKYVSDYLYCIIRERYFRDQHLPLLIFCNKQDINKTDHSIQRIQYLLERELTLKQQIQEDIGQPGKETFEFSDVKDLRIEFVDGSTIDTKKDGEGSHLLKVHQWIARIWFK</sequence>
<evidence type="ECO:0000256" key="6">
    <source>
        <dbReference type="ARBA" id="ARBA00022824"/>
    </source>
</evidence>
<proteinExistence type="inferred from homology"/>
<evidence type="ECO:0000256" key="9">
    <source>
        <dbReference type="ARBA" id="ARBA00023136"/>
    </source>
</evidence>
<dbReference type="PANTHER" id="PTHR45909:SF1">
    <property type="entry name" value="ADP-RIBOSYLATION FACTOR-RELATED PROTEIN 1"/>
    <property type="match status" value="1"/>
</dbReference>
<protein>
    <recommendedName>
        <fullName evidence="3">Signal recognition particle receptor subunit beta</fullName>
    </recommendedName>
</protein>
<keyword evidence="8" id="KW-0342">GTP-binding</keyword>
<evidence type="ECO:0000256" key="7">
    <source>
        <dbReference type="ARBA" id="ARBA00022989"/>
    </source>
</evidence>
<reference evidence="12" key="1">
    <citation type="submission" date="2021-02" db="EMBL/GenBank/DDBJ databases">
        <authorList>
            <person name="Nowell W R."/>
        </authorList>
    </citation>
    <scope>NUCLEOTIDE SEQUENCE</scope>
</reference>
<keyword evidence="13" id="KW-1185">Reference proteome</keyword>
<dbReference type="InterPro" id="IPR027417">
    <property type="entry name" value="P-loop_NTPase"/>
</dbReference>
<dbReference type="GO" id="GO:0003924">
    <property type="term" value="F:GTPase activity"/>
    <property type="evidence" value="ECO:0007669"/>
    <property type="project" value="TreeGrafter"/>
</dbReference>
<comment type="caution">
    <text evidence="12">The sequence shown here is derived from an EMBL/GenBank/DDBJ whole genome shotgun (WGS) entry which is preliminary data.</text>
</comment>
<dbReference type="GO" id="GO:0034067">
    <property type="term" value="P:protein localization to Golgi apparatus"/>
    <property type="evidence" value="ECO:0007669"/>
    <property type="project" value="TreeGrafter"/>
</dbReference>
<evidence type="ECO:0000256" key="5">
    <source>
        <dbReference type="ARBA" id="ARBA00022741"/>
    </source>
</evidence>
<keyword evidence="10" id="KW-0675">Receptor</keyword>
<dbReference type="GO" id="GO:0005789">
    <property type="term" value="C:endoplasmic reticulum membrane"/>
    <property type="evidence" value="ECO:0007669"/>
    <property type="project" value="UniProtKB-SubCell"/>
</dbReference>
<dbReference type="GO" id="GO:0005525">
    <property type="term" value="F:GTP binding"/>
    <property type="evidence" value="ECO:0007669"/>
    <property type="project" value="UniProtKB-KW"/>
</dbReference>
<dbReference type="SUPFAM" id="SSF52540">
    <property type="entry name" value="P-loop containing nucleoside triphosphate hydrolases"/>
    <property type="match status" value="1"/>
</dbReference>